<accession>A0ABR2HEW3</accession>
<comment type="caution">
    <text evidence="1">The sequence shown here is derived from an EMBL/GenBank/DDBJ whole genome shotgun (WGS) entry which is preliminary data.</text>
</comment>
<dbReference type="Proteomes" id="UP001470230">
    <property type="component" value="Unassembled WGS sequence"/>
</dbReference>
<evidence type="ECO:0008006" key="3">
    <source>
        <dbReference type="Google" id="ProtNLM"/>
    </source>
</evidence>
<evidence type="ECO:0000313" key="1">
    <source>
        <dbReference type="EMBL" id="KAK8845941.1"/>
    </source>
</evidence>
<gene>
    <name evidence="1" type="ORF">M9Y10_020876</name>
</gene>
<dbReference type="EMBL" id="JAPFFF010000030">
    <property type="protein sequence ID" value="KAK8845941.1"/>
    <property type="molecule type" value="Genomic_DNA"/>
</dbReference>
<keyword evidence="2" id="KW-1185">Reference proteome</keyword>
<organism evidence="1 2">
    <name type="scientific">Tritrichomonas musculus</name>
    <dbReference type="NCBI Taxonomy" id="1915356"/>
    <lineage>
        <taxon>Eukaryota</taxon>
        <taxon>Metamonada</taxon>
        <taxon>Parabasalia</taxon>
        <taxon>Tritrichomonadida</taxon>
        <taxon>Tritrichomonadidae</taxon>
        <taxon>Tritrichomonas</taxon>
    </lineage>
</organism>
<name>A0ABR2HEW3_9EUKA</name>
<evidence type="ECO:0000313" key="2">
    <source>
        <dbReference type="Proteomes" id="UP001470230"/>
    </source>
</evidence>
<sequence>MQHQQNQKCFQDSLMTNDEHSIFNESQIIPVIYDGTTFFVDIISLSNASSRFRKIIQPYVLDQEQLKSLHLEIHGNQFSKRCMNNFLRICQNLPTDVHDSEVKEICEIAKMFQACNIYKTGISFIQSKFDQNFSIPDYKYDTDETTMSIVENLKLNDIKLDDDYLGSEYSNKLLNKQYDGQSVNQATSKQIEKESCKNDVKKDPKRKNSVIYIVRAEKNFLKGRTYKFIHNDRILYSAKQKYHEIFICDGDCINIRNQQNHVAHIIQKEENHFNIIKIGDVDFNLFYVDSDIPDHLSIDVSFPANRHVISWFPKPPKYSLDEHKYGLNFQGEYKRIPIRSTKNLVLQNKAGHKTFIVREMAKNLYEFECNHNVDPLIAFTIGLSHVVGPYTDPWSNLNGSFFE</sequence>
<proteinExistence type="predicted"/>
<protein>
    <recommendedName>
        <fullName evidence="3">BTB domain-containing protein</fullName>
    </recommendedName>
</protein>
<reference evidence="1 2" key="1">
    <citation type="submission" date="2024-04" db="EMBL/GenBank/DDBJ databases">
        <title>Tritrichomonas musculus Genome.</title>
        <authorList>
            <person name="Alves-Ferreira E."/>
            <person name="Grigg M."/>
            <person name="Lorenzi H."/>
            <person name="Galac M."/>
        </authorList>
    </citation>
    <scope>NUCLEOTIDE SEQUENCE [LARGE SCALE GENOMIC DNA]</scope>
    <source>
        <strain evidence="1 2">EAF2021</strain>
    </source>
</reference>